<proteinExistence type="predicted"/>
<protein>
    <submittedName>
        <fullName evidence="1">Uncharacterized protein</fullName>
    </submittedName>
</protein>
<accession>A0ACC3MV98</accession>
<evidence type="ECO:0000313" key="2">
    <source>
        <dbReference type="Proteomes" id="UP001281147"/>
    </source>
</evidence>
<reference evidence="1" key="1">
    <citation type="submission" date="2023-07" db="EMBL/GenBank/DDBJ databases">
        <title>Black Yeasts Isolated from many extreme environments.</title>
        <authorList>
            <person name="Coleine C."/>
            <person name="Stajich J.E."/>
            <person name="Selbmann L."/>
        </authorList>
    </citation>
    <scope>NUCLEOTIDE SEQUENCE</scope>
    <source>
        <strain evidence="1">CCFEE 5714</strain>
    </source>
</reference>
<gene>
    <name evidence="1" type="ORF">LTR37_014411</name>
</gene>
<dbReference type="EMBL" id="JAUTXU010000150">
    <property type="protein sequence ID" value="KAK3703564.1"/>
    <property type="molecule type" value="Genomic_DNA"/>
</dbReference>
<keyword evidence="2" id="KW-1185">Reference proteome</keyword>
<name>A0ACC3MV98_9PEZI</name>
<comment type="caution">
    <text evidence="1">The sequence shown here is derived from an EMBL/GenBank/DDBJ whole genome shotgun (WGS) entry which is preliminary data.</text>
</comment>
<sequence>MSQLDKPQQWTTGNDAPTQKQTSFIQTLAKEKGVEVEANKLNKSDASAKINELKGKSTADGERMGTTNPGAAAGEPIQDPTGWSTGDDPASSKQTGYIAVMAKEAGEAPPTENMGKTEASQKIGELKEKTGM</sequence>
<organism evidence="1 2">
    <name type="scientific">Vermiconidia calcicola</name>
    <dbReference type="NCBI Taxonomy" id="1690605"/>
    <lineage>
        <taxon>Eukaryota</taxon>
        <taxon>Fungi</taxon>
        <taxon>Dikarya</taxon>
        <taxon>Ascomycota</taxon>
        <taxon>Pezizomycotina</taxon>
        <taxon>Dothideomycetes</taxon>
        <taxon>Dothideomycetidae</taxon>
        <taxon>Mycosphaerellales</taxon>
        <taxon>Extremaceae</taxon>
        <taxon>Vermiconidia</taxon>
    </lineage>
</organism>
<evidence type="ECO:0000313" key="1">
    <source>
        <dbReference type="EMBL" id="KAK3703564.1"/>
    </source>
</evidence>
<dbReference type="Proteomes" id="UP001281147">
    <property type="component" value="Unassembled WGS sequence"/>
</dbReference>